<organism evidence="7 8">
    <name type="scientific">Halocynthiibacter halioticoli</name>
    <dbReference type="NCBI Taxonomy" id="2986804"/>
    <lineage>
        <taxon>Bacteria</taxon>
        <taxon>Pseudomonadati</taxon>
        <taxon>Pseudomonadota</taxon>
        <taxon>Alphaproteobacteria</taxon>
        <taxon>Rhodobacterales</taxon>
        <taxon>Paracoccaceae</taxon>
        <taxon>Halocynthiibacter</taxon>
    </lineage>
</organism>
<feature type="transmembrane region" description="Helical" evidence="5">
    <location>
        <begin position="102"/>
        <end position="135"/>
    </location>
</feature>
<evidence type="ECO:0000256" key="4">
    <source>
        <dbReference type="ARBA" id="ARBA00023136"/>
    </source>
</evidence>
<evidence type="ECO:0000313" key="8">
    <source>
        <dbReference type="Proteomes" id="UP001208041"/>
    </source>
</evidence>
<dbReference type="Proteomes" id="UP001208041">
    <property type="component" value="Unassembled WGS sequence"/>
</dbReference>
<reference evidence="7" key="1">
    <citation type="submission" date="2022-10" db="EMBL/GenBank/DDBJ databases">
        <authorList>
            <person name="Yue Y."/>
        </authorList>
    </citation>
    <scope>NUCLEOTIDE SEQUENCE</scope>
    <source>
        <strain evidence="7">Z654</strain>
    </source>
</reference>
<evidence type="ECO:0000256" key="2">
    <source>
        <dbReference type="ARBA" id="ARBA00022692"/>
    </source>
</evidence>
<sequence length="185" mass="20112">MIWLFLGVLLWMDAHMFKRILPQVRERMGNAGKGVVAGTLLLSIVLMVIGYRSAEVIPVYTPMAGMGHLNNLLMLFSIFLLGAGSAPGVVRTKIRHPMLTGVIVWAVAHLLVNGDLASIILFGGLGLWAIAQMLLINHAEGAWQRPEAGTWARDLRVAVIAIVLYAVIAGIHTWLGYSPFLGTYG</sequence>
<name>A0AAE3IX38_9RHOB</name>
<dbReference type="EMBL" id="JAOYFC010000001">
    <property type="protein sequence ID" value="MCV6823599.1"/>
    <property type="molecule type" value="Genomic_DNA"/>
</dbReference>
<keyword evidence="8" id="KW-1185">Reference proteome</keyword>
<gene>
    <name evidence="7" type="ORF">OH136_03445</name>
</gene>
<proteinExistence type="predicted"/>
<keyword evidence="3 5" id="KW-1133">Transmembrane helix</keyword>
<feature type="transmembrane region" description="Helical" evidence="5">
    <location>
        <begin position="72"/>
        <end position="90"/>
    </location>
</feature>
<feature type="domain" description="NnrU" evidence="6">
    <location>
        <begin position="4"/>
        <end position="178"/>
    </location>
</feature>
<feature type="transmembrane region" description="Helical" evidence="5">
    <location>
        <begin position="32"/>
        <end position="51"/>
    </location>
</feature>
<evidence type="ECO:0000256" key="1">
    <source>
        <dbReference type="ARBA" id="ARBA00004141"/>
    </source>
</evidence>
<dbReference type="GO" id="GO:0016020">
    <property type="term" value="C:membrane"/>
    <property type="evidence" value="ECO:0007669"/>
    <property type="project" value="UniProtKB-SubCell"/>
</dbReference>
<dbReference type="InterPro" id="IPR009915">
    <property type="entry name" value="NnrU_dom"/>
</dbReference>
<comment type="subcellular location">
    <subcellularLocation>
        <location evidence="1">Membrane</location>
        <topology evidence="1">Multi-pass membrane protein</topology>
    </subcellularLocation>
</comment>
<keyword evidence="4 5" id="KW-0472">Membrane</keyword>
<keyword evidence="2 5" id="KW-0812">Transmembrane</keyword>
<dbReference type="Pfam" id="PF07298">
    <property type="entry name" value="NnrU"/>
    <property type="match status" value="1"/>
</dbReference>
<evidence type="ECO:0000313" key="7">
    <source>
        <dbReference type="EMBL" id="MCV6823599.1"/>
    </source>
</evidence>
<comment type="caution">
    <text evidence="7">The sequence shown here is derived from an EMBL/GenBank/DDBJ whole genome shotgun (WGS) entry which is preliminary data.</text>
</comment>
<evidence type="ECO:0000256" key="5">
    <source>
        <dbReference type="SAM" id="Phobius"/>
    </source>
</evidence>
<evidence type="ECO:0000259" key="6">
    <source>
        <dbReference type="Pfam" id="PF07298"/>
    </source>
</evidence>
<dbReference type="RefSeq" id="WP_263952439.1">
    <property type="nucleotide sequence ID" value="NZ_JAOYFC010000001.1"/>
</dbReference>
<feature type="transmembrane region" description="Helical" evidence="5">
    <location>
        <begin position="155"/>
        <end position="175"/>
    </location>
</feature>
<protein>
    <submittedName>
        <fullName evidence="7">NnrU family protein</fullName>
    </submittedName>
</protein>
<evidence type="ECO:0000256" key="3">
    <source>
        <dbReference type="ARBA" id="ARBA00022989"/>
    </source>
</evidence>
<accession>A0AAE3IX38</accession>
<dbReference type="AlphaFoldDB" id="A0AAE3IX38"/>